<reference evidence="4" key="1">
    <citation type="submission" date="2016-06" db="UniProtKB">
        <authorList>
            <consortium name="WormBaseParasite"/>
        </authorList>
    </citation>
    <scope>IDENTIFICATION</scope>
</reference>
<dbReference type="PROSITE" id="PS51181">
    <property type="entry name" value="PPASE_TENSIN"/>
    <property type="match status" value="1"/>
</dbReference>
<evidence type="ECO:0000313" key="3">
    <source>
        <dbReference type="Proteomes" id="UP000270296"/>
    </source>
</evidence>
<dbReference type="WBParaSite" id="SBAD_0000647701-mRNA-1">
    <property type="protein sequence ID" value="SBAD_0000647701-mRNA-1"/>
    <property type="gene ID" value="SBAD_0000647701"/>
</dbReference>
<dbReference type="SUPFAM" id="SSF52799">
    <property type="entry name" value="(Phosphotyrosine protein) phosphatases II"/>
    <property type="match status" value="1"/>
</dbReference>
<evidence type="ECO:0000313" key="2">
    <source>
        <dbReference type="EMBL" id="VDP09567.1"/>
    </source>
</evidence>
<dbReference type="EMBL" id="UZAM01009588">
    <property type="protein sequence ID" value="VDP09567.1"/>
    <property type="molecule type" value="Genomic_DNA"/>
</dbReference>
<accession>A0A183IRI7</accession>
<dbReference type="Gene3D" id="3.90.190.10">
    <property type="entry name" value="Protein tyrosine phosphatase superfamily"/>
    <property type="match status" value="1"/>
</dbReference>
<dbReference type="AlphaFoldDB" id="A0A183IRI7"/>
<dbReference type="InterPro" id="IPR029021">
    <property type="entry name" value="Prot-tyrosine_phosphatase-like"/>
</dbReference>
<keyword evidence="3" id="KW-1185">Reference proteome</keyword>
<dbReference type="Proteomes" id="UP000270296">
    <property type="component" value="Unassembled WGS sequence"/>
</dbReference>
<dbReference type="PANTHER" id="PTHR45734">
    <property type="entry name" value="TENSIN"/>
    <property type="match status" value="1"/>
</dbReference>
<feature type="domain" description="Phosphatase tensin-type" evidence="1">
    <location>
        <begin position="1"/>
        <end position="136"/>
    </location>
</feature>
<dbReference type="InterPro" id="IPR051484">
    <property type="entry name" value="Tensin_PTEN_phosphatase"/>
</dbReference>
<name>A0A183IRI7_9BILA</name>
<dbReference type="GO" id="GO:0005925">
    <property type="term" value="C:focal adhesion"/>
    <property type="evidence" value="ECO:0007669"/>
    <property type="project" value="TreeGrafter"/>
</dbReference>
<proteinExistence type="predicted"/>
<reference evidence="2 3" key="2">
    <citation type="submission" date="2018-11" db="EMBL/GenBank/DDBJ databases">
        <authorList>
            <consortium name="Pathogen Informatics"/>
        </authorList>
    </citation>
    <scope>NUCLEOTIDE SEQUENCE [LARGE SCALE GENOMIC DNA]</scope>
</reference>
<evidence type="ECO:0000259" key="1">
    <source>
        <dbReference type="PROSITE" id="PS51181"/>
    </source>
</evidence>
<dbReference type="InterPro" id="IPR029023">
    <property type="entry name" value="Tensin_phosphatase"/>
</dbReference>
<dbReference type="OrthoDB" id="6273691at2759"/>
<sequence length="136" mass="15802">MLTPPSIAVMYNVLTFPADGDEFSYRISLRHVSRMLHTKLARCYKIFNVSRPRDDLMKLNQDVVEFGWPPNMAPPLQRVCSLCKEIDQWLARSPHNVAVIHEKGGSNRAAVVINVFLHYCRVCAKYVHFRFLYLLH</sequence>
<dbReference type="PANTHER" id="PTHR45734:SF10">
    <property type="entry name" value="BLISTERY, ISOFORM A"/>
    <property type="match status" value="1"/>
</dbReference>
<protein>
    <submittedName>
        <fullName evidence="4">Phosphatase tensin-type domain-containing protein</fullName>
    </submittedName>
</protein>
<organism evidence="4">
    <name type="scientific">Soboliphyme baturini</name>
    <dbReference type="NCBI Taxonomy" id="241478"/>
    <lineage>
        <taxon>Eukaryota</taxon>
        <taxon>Metazoa</taxon>
        <taxon>Ecdysozoa</taxon>
        <taxon>Nematoda</taxon>
        <taxon>Enoplea</taxon>
        <taxon>Dorylaimia</taxon>
        <taxon>Dioctophymatida</taxon>
        <taxon>Dioctophymatoidea</taxon>
        <taxon>Soboliphymatidae</taxon>
        <taxon>Soboliphyme</taxon>
    </lineage>
</organism>
<evidence type="ECO:0000313" key="4">
    <source>
        <dbReference type="WBParaSite" id="SBAD_0000647701-mRNA-1"/>
    </source>
</evidence>
<gene>
    <name evidence="2" type="ORF">SBAD_LOCUS6233</name>
</gene>